<name>A0A846N1E6_9PROT</name>
<dbReference type="Pfam" id="PF04143">
    <property type="entry name" value="Sulf_transp"/>
    <property type="match status" value="1"/>
</dbReference>
<feature type="transmembrane region" description="Helical" evidence="9">
    <location>
        <begin position="52"/>
        <end position="73"/>
    </location>
</feature>
<sequence length="142" mass="14234">MPLSLDTVRESLLGGILIGTAAAGLLLVNGHIAGISGILGEALRRGAAPWRYAFLAGLIASPFAAGLIGIAPVVPQHQAGLVVLGLAGLLVGFGTRLSNGCTSGHGVCGLANFSPRSLLATFIFMAVAGVTVFVVRHVVPGL</sequence>
<feature type="transmembrane region" description="Helical" evidence="9">
    <location>
        <begin position="118"/>
        <end position="139"/>
    </location>
</feature>
<gene>
    <name evidence="10" type="ORF">FHS83_003076</name>
</gene>
<dbReference type="GO" id="GO:0005886">
    <property type="term" value="C:plasma membrane"/>
    <property type="evidence" value="ECO:0007669"/>
    <property type="project" value="UniProtKB-SubCell"/>
</dbReference>
<evidence type="ECO:0000256" key="9">
    <source>
        <dbReference type="SAM" id="Phobius"/>
    </source>
</evidence>
<comment type="subcellular location">
    <subcellularLocation>
        <location evidence="1">Cell inner membrane</location>
        <topology evidence="1">Multi-pass membrane protein</topology>
    </subcellularLocation>
</comment>
<evidence type="ECO:0000256" key="2">
    <source>
        <dbReference type="ARBA" id="ARBA00022448"/>
    </source>
</evidence>
<evidence type="ECO:0000256" key="4">
    <source>
        <dbReference type="ARBA" id="ARBA00022519"/>
    </source>
</evidence>
<evidence type="ECO:0000256" key="6">
    <source>
        <dbReference type="ARBA" id="ARBA00022989"/>
    </source>
</evidence>
<evidence type="ECO:0000256" key="7">
    <source>
        <dbReference type="ARBA" id="ARBA00023136"/>
    </source>
</evidence>
<evidence type="ECO:0000256" key="1">
    <source>
        <dbReference type="ARBA" id="ARBA00004429"/>
    </source>
</evidence>
<keyword evidence="7 9" id="KW-0472">Membrane</keyword>
<keyword evidence="4" id="KW-0997">Cell inner membrane</keyword>
<accession>A0A846N1E6</accession>
<evidence type="ECO:0000313" key="10">
    <source>
        <dbReference type="EMBL" id="NIK89758.1"/>
    </source>
</evidence>
<dbReference type="RefSeq" id="WP_167083819.1">
    <property type="nucleotide sequence ID" value="NZ_BAAADC010000001.1"/>
</dbReference>
<keyword evidence="3" id="KW-1003">Cell membrane</keyword>
<organism evidence="10 11">
    <name type="scientific">Rhizomicrobium palustre</name>
    <dbReference type="NCBI Taxonomy" id="189966"/>
    <lineage>
        <taxon>Bacteria</taxon>
        <taxon>Pseudomonadati</taxon>
        <taxon>Pseudomonadota</taxon>
        <taxon>Alphaproteobacteria</taxon>
        <taxon>Micropepsales</taxon>
        <taxon>Micropepsaceae</taxon>
        <taxon>Rhizomicrobium</taxon>
    </lineage>
</organism>
<evidence type="ECO:0000256" key="5">
    <source>
        <dbReference type="ARBA" id="ARBA00022692"/>
    </source>
</evidence>
<dbReference type="PANTHER" id="PTHR30574:SF1">
    <property type="entry name" value="SULPHUR TRANSPORT DOMAIN-CONTAINING PROTEIN"/>
    <property type="match status" value="1"/>
</dbReference>
<feature type="transmembrane region" description="Helical" evidence="9">
    <location>
        <begin position="12"/>
        <end position="40"/>
    </location>
</feature>
<comment type="similarity">
    <text evidence="8">Belongs to the TsuA/YedE (TC 9.B.102) family.</text>
</comment>
<dbReference type="Proteomes" id="UP000570514">
    <property type="component" value="Unassembled WGS sequence"/>
</dbReference>
<comment type="caution">
    <text evidence="10">The sequence shown here is derived from an EMBL/GenBank/DDBJ whole genome shotgun (WGS) entry which is preliminary data.</text>
</comment>
<keyword evidence="11" id="KW-1185">Reference proteome</keyword>
<keyword evidence="6 9" id="KW-1133">Transmembrane helix</keyword>
<protein>
    <recommendedName>
        <fullName evidence="12">YeeE/YedE family protein</fullName>
    </recommendedName>
</protein>
<evidence type="ECO:0008006" key="12">
    <source>
        <dbReference type="Google" id="ProtNLM"/>
    </source>
</evidence>
<dbReference type="PANTHER" id="PTHR30574">
    <property type="entry name" value="INNER MEMBRANE PROTEIN YEDE"/>
    <property type="match status" value="1"/>
</dbReference>
<evidence type="ECO:0000313" key="11">
    <source>
        <dbReference type="Proteomes" id="UP000570514"/>
    </source>
</evidence>
<keyword evidence="5 9" id="KW-0812">Transmembrane</keyword>
<dbReference type="AlphaFoldDB" id="A0A846N1E6"/>
<feature type="transmembrane region" description="Helical" evidence="9">
    <location>
        <begin position="79"/>
        <end position="97"/>
    </location>
</feature>
<dbReference type="InterPro" id="IPR007272">
    <property type="entry name" value="Sulf_transp_TsuA/YedE"/>
</dbReference>
<evidence type="ECO:0000256" key="3">
    <source>
        <dbReference type="ARBA" id="ARBA00022475"/>
    </source>
</evidence>
<keyword evidence="2" id="KW-0813">Transport</keyword>
<evidence type="ECO:0000256" key="8">
    <source>
        <dbReference type="ARBA" id="ARBA00035655"/>
    </source>
</evidence>
<dbReference type="EMBL" id="JAASRM010000001">
    <property type="protein sequence ID" value="NIK89758.1"/>
    <property type="molecule type" value="Genomic_DNA"/>
</dbReference>
<reference evidence="10 11" key="1">
    <citation type="submission" date="2020-03" db="EMBL/GenBank/DDBJ databases">
        <title>Genomic Encyclopedia of Type Strains, Phase IV (KMG-IV): sequencing the most valuable type-strain genomes for metagenomic binning, comparative biology and taxonomic classification.</title>
        <authorList>
            <person name="Goeker M."/>
        </authorList>
    </citation>
    <scope>NUCLEOTIDE SEQUENCE [LARGE SCALE GENOMIC DNA]</scope>
    <source>
        <strain evidence="10 11">DSM 19867</strain>
    </source>
</reference>
<proteinExistence type="inferred from homology"/>